<dbReference type="Proteomes" id="UP000001986">
    <property type="component" value="Chromosome"/>
</dbReference>
<evidence type="ECO:0000313" key="1">
    <source>
        <dbReference type="EMBL" id="CAL84097.1"/>
    </source>
</evidence>
<accession>A5I4X4</accession>
<keyword evidence="2" id="KW-1185">Reference proteome</keyword>
<dbReference type="EMBL" id="AM412317">
    <property type="protein sequence ID" value="CAL84097.1"/>
    <property type="molecule type" value="Genomic_DNA"/>
</dbReference>
<reference evidence="1 2" key="1">
    <citation type="journal article" date="2007" name="Genome Res.">
        <title>Genome sequence of a proteolytic (Group I) Clostridium botulinum strain Hall A and comparative analysis of the clostridial genomes.</title>
        <authorList>
            <person name="Sebaihia M."/>
            <person name="Peck M.W."/>
            <person name="Minton N.P."/>
            <person name="Thomson N.R."/>
            <person name="Holden M.T.G."/>
            <person name="Mitchell W.J."/>
            <person name="Carter A.T."/>
            <person name="Bentley S.D."/>
            <person name="Mason D.R."/>
            <person name="Crossman L."/>
            <person name="Paul C.J."/>
            <person name="Ivens A."/>
            <person name="Wells-Bennik M.H.J."/>
            <person name="Davis I.J."/>
            <person name="Cerdeno-Tarraga A.M."/>
            <person name="Churcher C."/>
            <person name="Quail M.A."/>
            <person name="Chillingworth T."/>
            <person name="Feltwell T."/>
            <person name="Fraser A."/>
            <person name="Goodhead I."/>
            <person name="Hance Z."/>
            <person name="Jagels K."/>
            <person name="Larke N."/>
            <person name="Maddison M."/>
            <person name="Moule S."/>
            <person name="Mungall K."/>
            <person name="Norbertczak H."/>
            <person name="Rabbinowitsch E."/>
            <person name="Sanders M."/>
            <person name="Simmonds M."/>
            <person name="White B."/>
            <person name="Whithead S."/>
            <person name="Parkhill J."/>
        </authorList>
    </citation>
    <scope>NUCLEOTIDE SEQUENCE [LARGE SCALE GENOMIC DNA]</scope>
    <source>
        <strain evidence="2">Hall / ATCC 3502 / NCTC 13319 / Type A [Sanger]</strain>
    </source>
</reference>
<evidence type="ECO:0000313" key="2">
    <source>
        <dbReference type="Proteomes" id="UP000001986"/>
    </source>
</evidence>
<proteinExistence type="predicted"/>
<name>A5I4X4_CLOBH</name>
<organism evidence="1 2">
    <name type="scientific">Clostridium botulinum (strain Hall / ATCC 3502 / NCTC 13319 / Type A)</name>
    <dbReference type="NCBI Taxonomy" id="441771"/>
    <lineage>
        <taxon>Bacteria</taxon>
        <taxon>Bacillati</taxon>
        <taxon>Bacillota</taxon>
        <taxon>Clostridia</taxon>
        <taxon>Eubacteriales</taxon>
        <taxon>Clostridiaceae</taxon>
        <taxon>Clostridium</taxon>
    </lineage>
</organism>
<sequence>MENIRGSDTNNWQLEKNRLLKITIVIISNLSLGGKI</sequence>
<dbReference type="HOGENOM" id="CLU_3355354_0_0_9"/>
<protein>
    <submittedName>
        <fullName evidence="1">Uncharacterized protein</fullName>
    </submittedName>
</protein>
<dbReference type="KEGG" id="cbo:CBO2543"/>
<gene>
    <name evidence="1" type="ordered locus">CBO2543</name>
</gene>
<dbReference type="AlphaFoldDB" id="A5I4X4"/>